<name>B4LMX7_DROVI</name>
<dbReference type="AlphaFoldDB" id="B4LMX7"/>
<dbReference type="KEGG" id="dvi:6625801"/>
<sequence length="180" mass="21938">MELNYSELFDDLEVYENRAIQYPYIPLQSPPKPVIRKPNEAFYVHLQDAVQEQYPAFVMAYRRKFNAKTTEQRHQRAEECRKHFINQRVDRLSSRLAKVALLTSDYHAKRNNSWLTLRNHSVQDMQKHLHKHQLKLMMRVRQLRAHNKQVQKRSELLRYRNYLTRIALQHDEKRKRIGIF</sequence>
<gene>
    <name evidence="1" type="primary">Dvir\GJ22406</name>
    <name evidence="1" type="ORF">Dvir_GJ22406</name>
</gene>
<evidence type="ECO:0000313" key="2">
    <source>
        <dbReference type="Proteomes" id="UP000008792"/>
    </source>
</evidence>
<dbReference type="FunCoup" id="B4LMX7">
    <property type="interactions" value="1"/>
</dbReference>
<dbReference type="EMBL" id="CH940648">
    <property type="protein sequence ID" value="EDW62092.2"/>
    <property type="molecule type" value="Genomic_DNA"/>
</dbReference>
<dbReference type="OrthoDB" id="7855507at2759"/>
<accession>B4LMX7</accession>
<organism evidence="1 2">
    <name type="scientific">Drosophila virilis</name>
    <name type="common">Fruit fly</name>
    <dbReference type="NCBI Taxonomy" id="7244"/>
    <lineage>
        <taxon>Eukaryota</taxon>
        <taxon>Metazoa</taxon>
        <taxon>Ecdysozoa</taxon>
        <taxon>Arthropoda</taxon>
        <taxon>Hexapoda</taxon>
        <taxon>Insecta</taxon>
        <taxon>Pterygota</taxon>
        <taxon>Neoptera</taxon>
        <taxon>Endopterygota</taxon>
        <taxon>Diptera</taxon>
        <taxon>Brachycera</taxon>
        <taxon>Muscomorpha</taxon>
        <taxon>Ephydroidea</taxon>
        <taxon>Drosophilidae</taxon>
        <taxon>Drosophila</taxon>
    </lineage>
</organism>
<protein>
    <submittedName>
        <fullName evidence="1">Uncharacterized protein</fullName>
    </submittedName>
</protein>
<dbReference type="InParanoid" id="B4LMX7"/>
<dbReference type="Proteomes" id="UP000008792">
    <property type="component" value="Unassembled WGS sequence"/>
</dbReference>
<dbReference type="eggNOG" id="ENOG502TCCZ">
    <property type="taxonomic scope" value="Eukaryota"/>
</dbReference>
<reference evidence="1 2" key="1">
    <citation type="journal article" date="2007" name="Nature">
        <title>Evolution of genes and genomes on the Drosophila phylogeny.</title>
        <authorList>
            <consortium name="Drosophila 12 Genomes Consortium"/>
            <person name="Clark A.G."/>
            <person name="Eisen M.B."/>
            <person name="Smith D.R."/>
            <person name="Bergman C.M."/>
            <person name="Oliver B."/>
            <person name="Markow T.A."/>
            <person name="Kaufman T.C."/>
            <person name="Kellis M."/>
            <person name="Gelbart W."/>
            <person name="Iyer V.N."/>
            <person name="Pollard D.A."/>
            <person name="Sackton T.B."/>
            <person name="Larracuente A.M."/>
            <person name="Singh N.D."/>
            <person name="Abad J.P."/>
            <person name="Abt D.N."/>
            <person name="Adryan B."/>
            <person name="Aguade M."/>
            <person name="Akashi H."/>
            <person name="Anderson W.W."/>
            <person name="Aquadro C.F."/>
            <person name="Ardell D.H."/>
            <person name="Arguello R."/>
            <person name="Artieri C.G."/>
            <person name="Barbash D.A."/>
            <person name="Barker D."/>
            <person name="Barsanti P."/>
            <person name="Batterham P."/>
            <person name="Batzoglou S."/>
            <person name="Begun D."/>
            <person name="Bhutkar A."/>
            <person name="Blanco E."/>
            <person name="Bosak S.A."/>
            <person name="Bradley R.K."/>
            <person name="Brand A.D."/>
            <person name="Brent M.R."/>
            <person name="Brooks A.N."/>
            <person name="Brown R.H."/>
            <person name="Butlin R.K."/>
            <person name="Caggese C."/>
            <person name="Calvi B.R."/>
            <person name="Bernardo de Carvalho A."/>
            <person name="Caspi A."/>
            <person name="Castrezana S."/>
            <person name="Celniker S.E."/>
            <person name="Chang J.L."/>
            <person name="Chapple C."/>
            <person name="Chatterji S."/>
            <person name="Chinwalla A."/>
            <person name="Civetta A."/>
            <person name="Clifton S.W."/>
            <person name="Comeron J.M."/>
            <person name="Costello J.C."/>
            <person name="Coyne J.A."/>
            <person name="Daub J."/>
            <person name="David R.G."/>
            <person name="Delcher A.L."/>
            <person name="Delehaunty K."/>
            <person name="Do C.B."/>
            <person name="Ebling H."/>
            <person name="Edwards K."/>
            <person name="Eickbush T."/>
            <person name="Evans J.D."/>
            <person name="Filipski A."/>
            <person name="Findeiss S."/>
            <person name="Freyhult E."/>
            <person name="Fulton L."/>
            <person name="Fulton R."/>
            <person name="Garcia A.C."/>
            <person name="Gardiner A."/>
            <person name="Garfield D.A."/>
            <person name="Garvin B.E."/>
            <person name="Gibson G."/>
            <person name="Gilbert D."/>
            <person name="Gnerre S."/>
            <person name="Godfrey J."/>
            <person name="Good R."/>
            <person name="Gotea V."/>
            <person name="Gravely B."/>
            <person name="Greenberg A.J."/>
            <person name="Griffiths-Jones S."/>
            <person name="Gross S."/>
            <person name="Guigo R."/>
            <person name="Gustafson E.A."/>
            <person name="Haerty W."/>
            <person name="Hahn M.W."/>
            <person name="Halligan D.L."/>
            <person name="Halpern A.L."/>
            <person name="Halter G.M."/>
            <person name="Han M.V."/>
            <person name="Heger A."/>
            <person name="Hillier L."/>
            <person name="Hinrichs A.S."/>
            <person name="Holmes I."/>
            <person name="Hoskins R.A."/>
            <person name="Hubisz M.J."/>
            <person name="Hultmark D."/>
            <person name="Huntley M.A."/>
            <person name="Jaffe D.B."/>
            <person name="Jagadeeshan S."/>
            <person name="Jeck W.R."/>
            <person name="Johnson J."/>
            <person name="Jones C.D."/>
            <person name="Jordan W.C."/>
            <person name="Karpen G.H."/>
            <person name="Kataoka E."/>
            <person name="Keightley P.D."/>
            <person name="Kheradpour P."/>
            <person name="Kirkness E.F."/>
            <person name="Koerich L.B."/>
            <person name="Kristiansen K."/>
            <person name="Kudrna D."/>
            <person name="Kulathinal R.J."/>
            <person name="Kumar S."/>
            <person name="Kwok R."/>
            <person name="Lander E."/>
            <person name="Langley C.H."/>
            <person name="Lapoint R."/>
            <person name="Lazzaro B.P."/>
            <person name="Lee S.J."/>
            <person name="Levesque L."/>
            <person name="Li R."/>
            <person name="Lin C.F."/>
            <person name="Lin M.F."/>
            <person name="Lindblad-Toh K."/>
            <person name="Llopart A."/>
            <person name="Long M."/>
            <person name="Low L."/>
            <person name="Lozovsky E."/>
            <person name="Lu J."/>
            <person name="Luo M."/>
            <person name="Machado C.A."/>
            <person name="Makalowski W."/>
            <person name="Marzo M."/>
            <person name="Matsuda M."/>
            <person name="Matzkin L."/>
            <person name="McAllister B."/>
            <person name="McBride C.S."/>
            <person name="McKernan B."/>
            <person name="McKernan K."/>
            <person name="Mendez-Lago M."/>
            <person name="Minx P."/>
            <person name="Mollenhauer M.U."/>
            <person name="Montooth K."/>
            <person name="Mount S.M."/>
            <person name="Mu X."/>
            <person name="Myers E."/>
            <person name="Negre B."/>
            <person name="Newfeld S."/>
            <person name="Nielsen R."/>
            <person name="Noor M.A."/>
            <person name="O'Grady P."/>
            <person name="Pachter L."/>
            <person name="Papaceit M."/>
            <person name="Parisi M.J."/>
            <person name="Parisi M."/>
            <person name="Parts L."/>
            <person name="Pedersen J.S."/>
            <person name="Pesole G."/>
            <person name="Phillippy A.M."/>
            <person name="Ponting C.P."/>
            <person name="Pop M."/>
            <person name="Porcelli D."/>
            <person name="Powell J.R."/>
            <person name="Prohaska S."/>
            <person name="Pruitt K."/>
            <person name="Puig M."/>
            <person name="Quesneville H."/>
            <person name="Ram K.R."/>
            <person name="Rand D."/>
            <person name="Rasmussen M.D."/>
            <person name="Reed L.K."/>
            <person name="Reenan R."/>
            <person name="Reily A."/>
            <person name="Remington K.A."/>
            <person name="Rieger T.T."/>
            <person name="Ritchie M.G."/>
            <person name="Robin C."/>
            <person name="Rogers Y.H."/>
            <person name="Rohde C."/>
            <person name="Rozas J."/>
            <person name="Rubenfield M.J."/>
            <person name="Ruiz A."/>
            <person name="Russo S."/>
            <person name="Salzberg S.L."/>
            <person name="Sanchez-Gracia A."/>
            <person name="Saranga D.J."/>
            <person name="Sato H."/>
            <person name="Schaeffer S.W."/>
            <person name="Schatz M.C."/>
            <person name="Schlenke T."/>
            <person name="Schwartz R."/>
            <person name="Segarra C."/>
            <person name="Singh R.S."/>
            <person name="Sirot L."/>
            <person name="Sirota M."/>
            <person name="Sisneros N.B."/>
            <person name="Smith C.D."/>
            <person name="Smith T.F."/>
            <person name="Spieth J."/>
            <person name="Stage D.E."/>
            <person name="Stark A."/>
            <person name="Stephan W."/>
            <person name="Strausberg R.L."/>
            <person name="Strempel S."/>
            <person name="Sturgill D."/>
            <person name="Sutton G."/>
            <person name="Sutton G.G."/>
            <person name="Tao W."/>
            <person name="Teichmann S."/>
            <person name="Tobari Y.N."/>
            <person name="Tomimura Y."/>
            <person name="Tsolas J.M."/>
            <person name="Valente V.L."/>
            <person name="Venter E."/>
            <person name="Venter J.C."/>
            <person name="Vicario S."/>
            <person name="Vieira F.G."/>
            <person name="Vilella A.J."/>
            <person name="Villasante A."/>
            <person name="Walenz B."/>
            <person name="Wang J."/>
            <person name="Wasserman M."/>
            <person name="Watts T."/>
            <person name="Wilson D."/>
            <person name="Wilson R.K."/>
            <person name="Wing R.A."/>
            <person name="Wolfner M.F."/>
            <person name="Wong A."/>
            <person name="Wong G.K."/>
            <person name="Wu C.I."/>
            <person name="Wu G."/>
            <person name="Yamamoto D."/>
            <person name="Yang H.P."/>
            <person name="Yang S.P."/>
            <person name="Yorke J.A."/>
            <person name="Yoshida K."/>
            <person name="Zdobnov E."/>
            <person name="Zhang P."/>
            <person name="Zhang Y."/>
            <person name="Zimin A.V."/>
            <person name="Baldwin J."/>
            <person name="Abdouelleil A."/>
            <person name="Abdulkadir J."/>
            <person name="Abebe A."/>
            <person name="Abera B."/>
            <person name="Abreu J."/>
            <person name="Acer S.C."/>
            <person name="Aftuck L."/>
            <person name="Alexander A."/>
            <person name="An P."/>
            <person name="Anderson E."/>
            <person name="Anderson S."/>
            <person name="Arachi H."/>
            <person name="Azer M."/>
            <person name="Bachantsang P."/>
            <person name="Barry A."/>
            <person name="Bayul T."/>
            <person name="Berlin A."/>
            <person name="Bessette D."/>
            <person name="Bloom T."/>
            <person name="Blye J."/>
            <person name="Boguslavskiy L."/>
            <person name="Bonnet C."/>
            <person name="Boukhgalter B."/>
            <person name="Bourzgui I."/>
            <person name="Brown A."/>
            <person name="Cahill P."/>
            <person name="Channer S."/>
            <person name="Cheshatsang Y."/>
            <person name="Chuda L."/>
            <person name="Citroen M."/>
            <person name="Collymore A."/>
            <person name="Cooke P."/>
            <person name="Costello M."/>
            <person name="D'Aco K."/>
            <person name="Daza R."/>
            <person name="De Haan G."/>
            <person name="DeGray S."/>
            <person name="DeMaso C."/>
            <person name="Dhargay N."/>
            <person name="Dooley K."/>
            <person name="Dooley E."/>
            <person name="Doricent M."/>
            <person name="Dorje P."/>
            <person name="Dorjee K."/>
            <person name="Dupes A."/>
            <person name="Elong R."/>
            <person name="Falk J."/>
            <person name="Farina A."/>
            <person name="Faro S."/>
            <person name="Ferguson D."/>
            <person name="Fisher S."/>
            <person name="Foley C.D."/>
            <person name="Franke A."/>
            <person name="Friedrich D."/>
            <person name="Gadbois L."/>
            <person name="Gearin G."/>
            <person name="Gearin C.R."/>
            <person name="Giannoukos G."/>
            <person name="Goode T."/>
            <person name="Graham J."/>
            <person name="Grandbois E."/>
            <person name="Grewal S."/>
            <person name="Gyaltsen K."/>
            <person name="Hafez N."/>
            <person name="Hagos B."/>
            <person name="Hall J."/>
            <person name="Henson C."/>
            <person name="Hollinger A."/>
            <person name="Honan T."/>
            <person name="Huard M.D."/>
            <person name="Hughes L."/>
            <person name="Hurhula B."/>
            <person name="Husby M.E."/>
            <person name="Kamat A."/>
            <person name="Kanga B."/>
            <person name="Kashin S."/>
            <person name="Khazanovich D."/>
            <person name="Kisner P."/>
            <person name="Lance K."/>
            <person name="Lara M."/>
            <person name="Lee W."/>
            <person name="Lennon N."/>
            <person name="Letendre F."/>
            <person name="LeVine R."/>
            <person name="Lipovsky A."/>
            <person name="Liu X."/>
            <person name="Liu J."/>
            <person name="Liu S."/>
            <person name="Lokyitsang T."/>
            <person name="Lokyitsang Y."/>
            <person name="Lubonja R."/>
            <person name="Lui A."/>
            <person name="MacDonald P."/>
            <person name="Magnisalis V."/>
            <person name="Maru K."/>
            <person name="Matthews C."/>
            <person name="McCusker W."/>
            <person name="McDonough S."/>
            <person name="Mehta T."/>
            <person name="Meldrim J."/>
            <person name="Meneus L."/>
            <person name="Mihai O."/>
            <person name="Mihalev A."/>
            <person name="Mihova T."/>
            <person name="Mittelman R."/>
            <person name="Mlenga V."/>
            <person name="Montmayeur A."/>
            <person name="Mulrain L."/>
            <person name="Navidi A."/>
            <person name="Naylor J."/>
            <person name="Negash T."/>
            <person name="Nguyen T."/>
            <person name="Nguyen N."/>
            <person name="Nicol R."/>
            <person name="Norbu C."/>
            <person name="Norbu N."/>
            <person name="Novod N."/>
            <person name="O'Neill B."/>
            <person name="Osman S."/>
            <person name="Markiewicz E."/>
            <person name="Oyono O.L."/>
            <person name="Patti C."/>
            <person name="Phunkhang P."/>
            <person name="Pierre F."/>
            <person name="Priest M."/>
            <person name="Raghuraman S."/>
            <person name="Rege F."/>
            <person name="Reyes R."/>
            <person name="Rise C."/>
            <person name="Rogov P."/>
            <person name="Ross K."/>
            <person name="Ryan E."/>
            <person name="Settipalli S."/>
            <person name="Shea T."/>
            <person name="Sherpa N."/>
            <person name="Shi L."/>
            <person name="Shih D."/>
            <person name="Sparrow T."/>
            <person name="Spaulding J."/>
            <person name="Stalker J."/>
            <person name="Stange-Thomann N."/>
            <person name="Stavropoulos S."/>
            <person name="Stone C."/>
            <person name="Strader C."/>
            <person name="Tesfaye S."/>
            <person name="Thomson T."/>
            <person name="Thoulutsang Y."/>
            <person name="Thoulutsang D."/>
            <person name="Topham K."/>
            <person name="Topping I."/>
            <person name="Tsamla T."/>
            <person name="Vassiliev H."/>
            <person name="Vo A."/>
            <person name="Wangchuk T."/>
            <person name="Wangdi T."/>
            <person name="Weiand M."/>
            <person name="Wilkinson J."/>
            <person name="Wilson A."/>
            <person name="Yadav S."/>
            <person name="Young G."/>
            <person name="Yu Q."/>
            <person name="Zembek L."/>
            <person name="Zhong D."/>
            <person name="Zimmer A."/>
            <person name="Zwirko Z."/>
            <person name="Jaffe D.B."/>
            <person name="Alvarez P."/>
            <person name="Brockman W."/>
            <person name="Butler J."/>
            <person name="Chin C."/>
            <person name="Gnerre S."/>
            <person name="Grabherr M."/>
            <person name="Kleber M."/>
            <person name="Mauceli E."/>
            <person name="MacCallum I."/>
        </authorList>
    </citation>
    <scope>NUCLEOTIDE SEQUENCE [LARGE SCALE GENOMIC DNA]</scope>
    <source>
        <strain evidence="2">Tucson 15010-1051.87</strain>
    </source>
</reference>
<dbReference type="HOGENOM" id="CLU_1751574_0_0_1"/>
<keyword evidence="2" id="KW-1185">Reference proteome</keyword>
<proteinExistence type="predicted"/>
<evidence type="ECO:0000313" key="1">
    <source>
        <dbReference type="EMBL" id="EDW62092.2"/>
    </source>
</evidence>
<dbReference type="SMR" id="B4LMX7"/>